<evidence type="ECO:0000313" key="1">
    <source>
        <dbReference type="EMBL" id="GAX62203.1"/>
    </source>
</evidence>
<dbReference type="AlphaFoldDB" id="A0A286U222"/>
<proteinExistence type="predicted"/>
<comment type="caution">
    <text evidence="1">The sequence shown here is derived from an EMBL/GenBank/DDBJ whole genome shotgun (WGS) entry which is preliminary data.</text>
</comment>
<gene>
    <name evidence="1" type="ORF">SCALIN_C28_0409</name>
</gene>
<accession>A0A286U222</accession>
<dbReference type="RefSeq" id="WP_096895571.1">
    <property type="nucleotide sequence ID" value="NZ_BAOS01000028.1"/>
</dbReference>
<reference evidence="1 2" key="1">
    <citation type="journal article" date="2017" name="Environ. Microbiol. Rep.">
        <title>Genetic diversity of marine anaerobic ammonium-oxidizing bacteria as revealed by genomic and proteomic analyses of 'Candidatus Scalindua japonica'.</title>
        <authorList>
            <person name="Oshiki M."/>
            <person name="Mizuto K."/>
            <person name="Kimura Z."/>
            <person name="Kindaichi T."/>
            <person name="Satoh H."/>
            <person name="Okabe S."/>
        </authorList>
    </citation>
    <scope>NUCLEOTIDE SEQUENCE [LARGE SCALE GENOMIC DNA]</scope>
    <source>
        <strain evidence="2">husup-a2</strain>
    </source>
</reference>
<keyword evidence="2" id="KW-1185">Reference proteome</keyword>
<protein>
    <submittedName>
        <fullName evidence="1">Uncharacterized protein</fullName>
    </submittedName>
</protein>
<name>A0A286U222_9BACT</name>
<organism evidence="1 2">
    <name type="scientific">Candidatus Scalindua japonica</name>
    <dbReference type="NCBI Taxonomy" id="1284222"/>
    <lineage>
        <taxon>Bacteria</taxon>
        <taxon>Pseudomonadati</taxon>
        <taxon>Planctomycetota</taxon>
        <taxon>Candidatus Brocadiia</taxon>
        <taxon>Candidatus Brocadiales</taxon>
        <taxon>Candidatus Scalinduaceae</taxon>
        <taxon>Candidatus Scalindua</taxon>
    </lineage>
</organism>
<dbReference type="EMBL" id="BAOS01000028">
    <property type="protein sequence ID" value="GAX62203.1"/>
    <property type="molecule type" value="Genomic_DNA"/>
</dbReference>
<evidence type="ECO:0000313" key="2">
    <source>
        <dbReference type="Proteomes" id="UP000218542"/>
    </source>
</evidence>
<sequence>MTGKKKRKNICINCYNQHGCLTDEPLCLLLKREDEEKSLSGKVIMGRRGLLEDCKKCSHFRLCWTEDVYRKAIDK</sequence>
<dbReference type="Proteomes" id="UP000218542">
    <property type="component" value="Unassembled WGS sequence"/>
</dbReference>
<dbReference type="OrthoDB" id="9846923at2"/>